<dbReference type="EMBL" id="OU963919">
    <property type="protein sequence ID" value="CAH0403847.1"/>
    <property type="molecule type" value="Genomic_DNA"/>
</dbReference>
<dbReference type="Proteomes" id="UP001153292">
    <property type="component" value="Chromosome 26"/>
</dbReference>
<proteinExistence type="predicted"/>
<accession>A0ABN8B9B7</accession>
<dbReference type="PANTHER" id="PTHR47018">
    <property type="entry name" value="CXC DOMAIN-CONTAINING PROTEIN-RELATED"/>
    <property type="match status" value="1"/>
</dbReference>
<feature type="region of interest" description="Disordered" evidence="1">
    <location>
        <begin position="111"/>
        <end position="140"/>
    </location>
</feature>
<feature type="compositionally biased region" description="Basic and acidic residues" evidence="1">
    <location>
        <begin position="1"/>
        <end position="10"/>
    </location>
</feature>
<name>A0ABN8B9B7_CHISP</name>
<protein>
    <submittedName>
        <fullName evidence="2">Uncharacterized protein</fullName>
    </submittedName>
</protein>
<feature type="region of interest" description="Disordered" evidence="1">
    <location>
        <begin position="1016"/>
        <end position="1104"/>
    </location>
</feature>
<keyword evidence="3" id="KW-1185">Reference proteome</keyword>
<evidence type="ECO:0000313" key="2">
    <source>
        <dbReference type="EMBL" id="CAH0403847.1"/>
    </source>
</evidence>
<gene>
    <name evidence="2" type="ORF">CHILSU_LOCUS7138</name>
</gene>
<sequence>MDAGDTRSQDADDTCSPPPPIEPANSPSLPQFEEDFIILLETLPELWNAQHKYYTNKYKRQIGYEKLLDVYKKIKIQAFLENAHADIPKYLDTFLEEFMMFDVHKRKTKLEKEPEPTYTAEDPELQDANDDETTNEDDNETFTSFGVKKDYIAHSIISAIRPKSFISSLLLSTGLYINRKSGSKLIVNLLAKLGVCASYHSVALHELSAIKAEVSKIVKPCFTQYVYDNADHNPCTIDGKNTMHIMGGICCVAPRHAVCTSGEIPKLKRLPAATEVASIGSVELRDFPDQETSLKPLKYLDVTGFKFGDVVPGITTVYSTHIWASYIKVPKLPCIRGLFDKIAKIPTYQVSRIFCLPFIDENPSDFKTIYTALHYAAEHCKGTDRQTCFVTFDYPLYIKAKQILCNTKDENLQNVIPRLGGFHLLMSYLKAIGTIMEGSGIFELFCTVFAQNSVDKMLSCTAYSRAIRAHMLAMNAIGEIIAEFAESSENVDSHENIEYIKESRPLEAPPSFMSISRQIEEKKVTISNLFADLKNYSPTLDQVYDTEDAVALLNLFVSATTTLQRKSPTAELWLQYFNCIIVALRFIEAERLGYWNLHLSCIQQMLPIFHAAVHYSSDLVIETLMPEVSVTPLSASQLMINSAQSTAKLSVINTFAGINERPVMDNAMGYFVASLICPGSIIFSISFDDIPKDDIYVRGFAARAAKILFSYNHVARWNSLDDASVRVVESALVRCGLAAGILETVMAREFPLASVAAAPRAQLDGLNMLQTQDVGTGWRESGGMRYADASHTNPYLECQNRQSPLDDLVGLDEETINGEYAAWNTRVAVHRFLACLARGRIQKTPMNGIDTVFDVCAHRIFRFFVAMNNYDRENWYSSLRLSEMRAQNMFANDIEMPVRKLLFRYRCGQDSGEHAAEPVGGRGEDYGRKQLSDNRASKPNLSAVTKVWSDLKNNTKRKPAKISRAASGTGGGPACKLVLTDLEQRVLELIGTQAAAGLPYIAEVGLEFQPTLAVDQQHDARASTPPPSPQPQPSTSRQVNIQVENMPDRSSPFTVEDVVGGATSPTPHHASQVGSPSHRGASSSTRRASRQRRRYIAPASLSSG</sequence>
<feature type="compositionally biased region" description="Low complexity" evidence="1">
    <location>
        <begin position="1077"/>
        <end position="1086"/>
    </location>
</feature>
<feature type="region of interest" description="Disordered" evidence="1">
    <location>
        <begin position="911"/>
        <end position="935"/>
    </location>
</feature>
<dbReference type="PANTHER" id="PTHR47018:SF3">
    <property type="entry name" value="MYCBP-ASSOCIATED PROTEIN"/>
    <property type="match status" value="1"/>
</dbReference>
<feature type="region of interest" description="Disordered" evidence="1">
    <location>
        <begin position="1"/>
        <end position="28"/>
    </location>
</feature>
<evidence type="ECO:0000256" key="1">
    <source>
        <dbReference type="SAM" id="MobiDB-lite"/>
    </source>
</evidence>
<evidence type="ECO:0000313" key="3">
    <source>
        <dbReference type="Proteomes" id="UP001153292"/>
    </source>
</evidence>
<reference evidence="2" key="1">
    <citation type="submission" date="2021-12" db="EMBL/GenBank/DDBJ databases">
        <authorList>
            <person name="King R."/>
        </authorList>
    </citation>
    <scope>NUCLEOTIDE SEQUENCE</scope>
</reference>
<feature type="compositionally biased region" description="Acidic residues" evidence="1">
    <location>
        <begin position="121"/>
        <end position="140"/>
    </location>
</feature>
<organism evidence="2 3">
    <name type="scientific">Chilo suppressalis</name>
    <name type="common">Asiatic rice borer moth</name>
    <dbReference type="NCBI Taxonomy" id="168631"/>
    <lineage>
        <taxon>Eukaryota</taxon>
        <taxon>Metazoa</taxon>
        <taxon>Ecdysozoa</taxon>
        <taxon>Arthropoda</taxon>
        <taxon>Hexapoda</taxon>
        <taxon>Insecta</taxon>
        <taxon>Pterygota</taxon>
        <taxon>Neoptera</taxon>
        <taxon>Endopterygota</taxon>
        <taxon>Lepidoptera</taxon>
        <taxon>Glossata</taxon>
        <taxon>Ditrysia</taxon>
        <taxon>Pyraloidea</taxon>
        <taxon>Crambidae</taxon>
        <taxon>Crambinae</taxon>
        <taxon>Chilo</taxon>
    </lineage>
</organism>